<dbReference type="Proteomes" id="UP000192247">
    <property type="component" value="Unassembled WGS sequence"/>
</dbReference>
<dbReference type="FunCoup" id="A0A1V9XN96">
    <property type="interactions" value="12"/>
</dbReference>
<dbReference type="InterPro" id="IPR003749">
    <property type="entry name" value="ThiS/MoaD-like"/>
</dbReference>
<dbReference type="InParanoid" id="A0A1V9XN96"/>
<dbReference type="InterPro" id="IPR016155">
    <property type="entry name" value="Mopterin_synth/thiamin_S_b"/>
</dbReference>
<dbReference type="Pfam" id="PF02597">
    <property type="entry name" value="ThiS"/>
    <property type="match status" value="1"/>
</dbReference>
<comment type="caution">
    <text evidence="2">The sequence shown here is derived from an EMBL/GenBank/DDBJ whole genome shotgun (WGS) entry which is preliminary data.</text>
</comment>
<dbReference type="EMBL" id="MNPL01007191">
    <property type="protein sequence ID" value="OQR74893.1"/>
    <property type="molecule type" value="Genomic_DNA"/>
</dbReference>
<proteinExistence type="predicted"/>
<dbReference type="Gene3D" id="3.10.20.30">
    <property type="match status" value="1"/>
</dbReference>
<dbReference type="SUPFAM" id="SSF54285">
    <property type="entry name" value="MoaD/ThiS"/>
    <property type="match status" value="1"/>
</dbReference>
<dbReference type="OrthoDB" id="5531344at2759"/>
<evidence type="ECO:0000313" key="2">
    <source>
        <dbReference type="EMBL" id="OQR74893.1"/>
    </source>
</evidence>
<name>A0A1V9XN96_9ACAR</name>
<accession>A0A1V9XN96</accession>
<organism evidence="2 3">
    <name type="scientific">Tropilaelaps mercedesae</name>
    <dbReference type="NCBI Taxonomy" id="418985"/>
    <lineage>
        <taxon>Eukaryota</taxon>
        <taxon>Metazoa</taxon>
        <taxon>Ecdysozoa</taxon>
        <taxon>Arthropoda</taxon>
        <taxon>Chelicerata</taxon>
        <taxon>Arachnida</taxon>
        <taxon>Acari</taxon>
        <taxon>Parasitiformes</taxon>
        <taxon>Mesostigmata</taxon>
        <taxon>Gamasina</taxon>
        <taxon>Dermanyssoidea</taxon>
        <taxon>Laelapidae</taxon>
        <taxon>Tropilaelaps</taxon>
    </lineage>
</organism>
<dbReference type="GO" id="GO:0006777">
    <property type="term" value="P:Mo-molybdopterin cofactor biosynthetic process"/>
    <property type="evidence" value="ECO:0007669"/>
    <property type="project" value="InterPro"/>
</dbReference>
<dbReference type="GO" id="GO:0000166">
    <property type="term" value="F:nucleotide binding"/>
    <property type="evidence" value="ECO:0007669"/>
    <property type="project" value="UniProtKB-KW"/>
</dbReference>
<reference evidence="2 3" key="1">
    <citation type="journal article" date="2017" name="Gigascience">
        <title>Draft genome of the honey bee ectoparasitic mite, Tropilaelaps mercedesae, is shaped by the parasitic life history.</title>
        <authorList>
            <person name="Dong X."/>
            <person name="Armstrong S.D."/>
            <person name="Xia D."/>
            <person name="Makepeace B.L."/>
            <person name="Darby A.C."/>
            <person name="Kadowaki T."/>
        </authorList>
    </citation>
    <scope>NUCLEOTIDE SEQUENCE [LARGE SCALE GENOMIC DNA]</scope>
    <source>
        <strain evidence="2">Wuxi-XJTLU</strain>
    </source>
</reference>
<dbReference type="InterPro" id="IPR044672">
    <property type="entry name" value="MOCS2A"/>
</dbReference>
<dbReference type="GO" id="GO:1990133">
    <property type="term" value="C:molybdopterin adenylyltransferase complex"/>
    <property type="evidence" value="ECO:0007669"/>
    <property type="project" value="TreeGrafter"/>
</dbReference>
<dbReference type="CDD" id="cd00754">
    <property type="entry name" value="Ubl_MoaD"/>
    <property type="match status" value="1"/>
</dbReference>
<protein>
    <recommendedName>
        <fullName evidence="4">Molybdopterin synthase sulfur carrier subunit</fullName>
    </recommendedName>
</protein>
<evidence type="ECO:0000256" key="1">
    <source>
        <dbReference type="ARBA" id="ARBA00022741"/>
    </source>
</evidence>
<dbReference type="UniPathway" id="UPA00344"/>
<keyword evidence="3" id="KW-1185">Reference proteome</keyword>
<keyword evidence="1" id="KW-0547">Nucleotide-binding</keyword>
<gene>
    <name evidence="2" type="ORF">BIW11_03343</name>
</gene>
<dbReference type="InterPro" id="IPR012675">
    <property type="entry name" value="Beta-grasp_dom_sf"/>
</dbReference>
<dbReference type="PANTHER" id="PTHR33359:SF1">
    <property type="entry name" value="MOLYBDOPTERIN SYNTHASE SULFUR CARRIER SUBUNIT"/>
    <property type="match status" value="1"/>
</dbReference>
<dbReference type="AlphaFoldDB" id="A0A1V9XN96"/>
<evidence type="ECO:0000313" key="3">
    <source>
        <dbReference type="Proteomes" id="UP000192247"/>
    </source>
</evidence>
<evidence type="ECO:0008006" key="4">
    <source>
        <dbReference type="Google" id="ProtNLM"/>
    </source>
</evidence>
<dbReference type="PANTHER" id="PTHR33359">
    <property type="entry name" value="MOLYBDOPTERIN SYNTHASE SULFUR CARRIER SUBUNIT"/>
    <property type="match status" value="1"/>
</dbReference>
<dbReference type="STRING" id="418985.A0A1V9XN96"/>
<sequence>MSTCRKRPQRFGYGTVRPMVRVKLLFFAKARDLAGVEERLLDIEQGLLTLDKLKQIIGEAEPSVKPVLDSSIVAVDLEYVVDNIEIGVHTNEIALIPPVSGG</sequence>